<proteinExistence type="predicted"/>
<evidence type="ECO:0000256" key="2">
    <source>
        <dbReference type="ARBA" id="ARBA00022679"/>
    </source>
</evidence>
<evidence type="ECO:0000256" key="5">
    <source>
        <dbReference type="ARBA" id="ARBA00022741"/>
    </source>
</evidence>
<keyword evidence="7" id="KW-0460">Magnesium</keyword>
<keyword evidence="3" id="KW-0548">Nucleotidyltransferase</keyword>
<keyword evidence="5" id="KW-0547">Nucleotide-binding</keyword>
<evidence type="ECO:0000259" key="8">
    <source>
        <dbReference type="Pfam" id="PF18765"/>
    </source>
</evidence>
<keyword evidence="4" id="KW-0479">Metal-binding</keyword>
<evidence type="ECO:0000313" key="10">
    <source>
        <dbReference type="Proteomes" id="UP000250242"/>
    </source>
</evidence>
<dbReference type="Gene3D" id="3.30.460.10">
    <property type="entry name" value="Beta Polymerase, domain 2"/>
    <property type="match status" value="1"/>
</dbReference>
<dbReference type="InterPro" id="IPR043519">
    <property type="entry name" value="NT_sf"/>
</dbReference>
<dbReference type="GO" id="GO:0005524">
    <property type="term" value="F:ATP binding"/>
    <property type="evidence" value="ECO:0007669"/>
    <property type="project" value="UniProtKB-KW"/>
</dbReference>
<evidence type="ECO:0000256" key="3">
    <source>
        <dbReference type="ARBA" id="ARBA00022695"/>
    </source>
</evidence>
<sequence>MKPSELLKQNYSKLLELFAKYPEIEKARVFGSVSRGEDTEDSDLDIMITYPVGTCLFTLGGLQNDIEELFPSIKIDLINERHYPDTATSLMNLIYERKH</sequence>
<dbReference type="GO" id="GO:0046872">
    <property type="term" value="F:metal ion binding"/>
    <property type="evidence" value="ECO:0007669"/>
    <property type="project" value="UniProtKB-KW"/>
</dbReference>
<dbReference type="PANTHER" id="PTHR33571">
    <property type="entry name" value="SSL8005 PROTEIN"/>
    <property type="match status" value="1"/>
</dbReference>
<evidence type="ECO:0000256" key="7">
    <source>
        <dbReference type="ARBA" id="ARBA00022842"/>
    </source>
</evidence>
<dbReference type="PANTHER" id="PTHR33571:SF12">
    <property type="entry name" value="BSL3053 PROTEIN"/>
    <property type="match status" value="1"/>
</dbReference>
<accession>A0A2X1UN35</accession>
<keyword evidence="6" id="KW-0067">ATP-binding</keyword>
<dbReference type="CDD" id="cd05403">
    <property type="entry name" value="NT_KNTase_like"/>
    <property type="match status" value="1"/>
</dbReference>
<dbReference type="EMBL" id="UATH01000001">
    <property type="protein sequence ID" value="SPY08478.1"/>
    <property type="molecule type" value="Genomic_DNA"/>
</dbReference>
<dbReference type="InterPro" id="IPR052038">
    <property type="entry name" value="Type-VII_TA_antitoxin"/>
</dbReference>
<feature type="domain" description="Polymerase beta nucleotidyltransferase" evidence="8">
    <location>
        <begin position="13"/>
        <end position="84"/>
    </location>
</feature>
<evidence type="ECO:0000313" key="9">
    <source>
        <dbReference type="EMBL" id="SPY08478.1"/>
    </source>
</evidence>
<dbReference type="Proteomes" id="UP000250242">
    <property type="component" value="Unassembled WGS sequence"/>
</dbReference>
<dbReference type="SUPFAM" id="SSF81301">
    <property type="entry name" value="Nucleotidyltransferase"/>
    <property type="match status" value="1"/>
</dbReference>
<protein>
    <submittedName>
        <fullName evidence="9">Nucleotidyltransferase domain</fullName>
    </submittedName>
</protein>
<name>A0A2X1UN35_9BURK</name>
<evidence type="ECO:0000256" key="4">
    <source>
        <dbReference type="ARBA" id="ARBA00022723"/>
    </source>
</evidence>
<evidence type="ECO:0000256" key="1">
    <source>
        <dbReference type="ARBA" id="ARBA00001946"/>
    </source>
</evidence>
<gene>
    <name evidence="9" type="ORF">NCTC11009_01704</name>
</gene>
<reference evidence="9 10" key="1">
    <citation type="submission" date="2018-06" db="EMBL/GenBank/DDBJ databases">
        <authorList>
            <consortium name="Pathogen Informatics"/>
            <person name="Doyle S."/>
        </authorList>
    </citation>
    <scope>NUCLEOTIDE SEQUENCE [LARGE SCALE GENOMIC DNA]</scope>
    <source>
        <strain evidence="9 10">NCTC11009</strain>
    </source>
</reference>
<organism evidence="9 10">
    <name type="scientific">Oligella urethralis</name>
    <dbReference type="NCBI Taxonomy" id="90245"/>
    <lineage>
        <taxon>Bacteria</taxon>
        <taxon>Pseudomonadati</taxon>
        <taxon>Pseudomonadota</taxon>
        <taxon>Betaproteobacteria</taxon>
        <taxon>Burkholderiales</taxon>
        <taxon>Alcaligenaceae</taxon>
        <taxon>Oligella</taxon>
    </lineage>
</organism>
<dbReference type="GO" id="GO:0016779">
    <property type="term" value="F:nucleotidyltransferase activity"/>
    <property type="evidence" value="ECO:0007669"/>
    <property type="project" value="UniProtKB-KW"/>
</dbReference>
<evidence type="ECO:0000256" key="6">
    <source>
        <dbReference type="ARBA" id="ARBA00022840"/>
    </source>
</evidence>
<dbReference type="GeneID" id="93428150"/>
<dbReference type="RefSeq" id="WP_018026066.1">
    <property type="nucleotide sequence ID" value="NZ_JAUUOW010000015.1"/>
</dbReference>
<dbReference type="AlphaFoldDB" id="A0A2X1UN35"/>
<comment type="cofactor">
    <cofactor evidence="1">
        <name>Mg(2+)</name>
        <dbReference type="ChEBI" id="CHEBI:18420"/>
    </cofactor>
</comment>
<keyword evidence="2 9" id="KW-0808">Transferase</keyword>
<dbReference type="Pfam" id="PF18765">
    <property type="entry name" value="Polbeta"/>
    <property type="match status" value="1"/>
</dbReference>
<dbReference type="InterPro" id="IPR041633">
    <property type="entry name" value="Polbeta"/>
</dbReference>